<dbReference type="EMBL" id="JAVXUP010000470">
    <property type="protein sequence ID" value="KAK3027218.1"/>
    <property type="molecule type" value="Genomic_DNA"/>
</dbReference>
<name>A0AA88WL78_9ASTE</name>
<protein>
    <submittedName>
        <fullName evidence="1">Uncharacterized protein</fullName>
    </submittedName>
</protein>
<dbReference type="AlphaFoldDB" id="A0AA88WL78"/>
<sequence>MASALITLRSLDLASSPKLAVASNPFVFSNLPTSWSPKRPHHFKLNHLQRAASEGLPTDLIEDSKFVPLNAEDTKFGPPALLFLGFEVEEVAKIQQLLKELDGEFLELLIAADYSLNHRGEEMMMFMDAFPETGLEPAVFAALVPNSADKPLRELVEEIIGDHEMLHRQQGPSKSDVRLLDHQKEHFSSSVWGLGAFYSL</sequence>
<comment type="caution">
    <text evidence="1">The sequence shown here is derived from an EMBL/GenBank/DDBJ whole genome shotgun (WGS) entry which is preliminary data.</text>
</comment>
<dbReference type="Proteomes" id="UP001188597">
    <property type="component" value="Unassembled WGS sequence"/>
</dbReference>
<evidence type="ECO:0000313" key="2">
    <source>
        <dbReference type="Proteomes" id="UP001188597"/>
    </source>
</evidence>
<dbReference type="InterPro" id="IPR016621">
    <property type="entry name" value="UCP014543"/>
</dbReference>
<reference evidence="1" key="1">
    <citation type="submission" date="2022-12" db="EMBL/GenBank/DDBJ databases">
        <title>Draft genome assemblies for two species of Escallonia (Escalloniales).</title>
        <authorList>
            <person name="Chanderbali A."/>
            <person name="Dervinis C."/>
            <person name="Anghel I."/>
            <person name="Soltis D."/>
            <person name="Soltis P."/>
            <person name="Zapata F."/>
        </authorList>
    </citation>
    <scope>NUCLEOTIDE SEQUENCE</scope>
    <source>
        <strain evidence="1">UCBG64.0493</strain>
        <tissue evidence="1">Leaf</tissue>
    </source>
</reference>
<dbReference type="PANTHER" id="PTHR35732">
    <property type="entry name" value="OS10G0545100 PROTEIN"/>
    <property type="match status" value="1"/>
</dbReference>
<accession>A0AA88WL78</accession>
<keyword evidence="2" id="KW-1185">Reference proteome</keyword>
<proteinExistence type="predicted"/>
<organism evidence="1 2">
    <name type="scientific">Escallonia herrerae</name>
    <dbReference type="NCBI Taxonomy" id="1293975"/>
    <lineage>
        <taxon>Eukaryota</taxon>
        <taxon>Viridiplantae</taxon>
        <taxon>Streptophyta</taxon>
        <taxon>Embryophyta</taxon>
        <taxon>Tracheophyta</taxon>
        <taxon>Spermatophyta</taxon>
        <taxon>Magnoliopsida</taxon>
        <taxon>eudicotyledons</taxon>
        <taxon>Gunneridae</taxon>
        <taxon>Pentapetalae</taxon>
        <taxon>asterids</taxon>
        <taxon>campanulids</taxon>
        <taxon>Escalloniales</taxon>
        <taxon>Escalloniaceae</taxon>
        <taxon>Escallonia</taxon>
    </lineage>
</organism>
<dbReference type="PANTHER" id="PTHR35732:SF1">
    <property type="entry name" value="OS10G0545100 PROTEIN"/>
    <property type="match status" value="1"/>
</dbReference>
<evidence type="ECO:0000313" key="1">
    <source>
        <dbReference type="EMBL" id="KAK3027218.1"/>
    </source>
</evidence>
<dbReference type="Pfam" id="PF12646">
    <property type="entry name" value="DUF3783"/>
    <property type="match status" value="1"/>
</dbReference>
<gene>
    <name evidence="1" type="ORF">RJ639_040807</name>
</gene>